<reference evidence="11" key="1">
    <citation type="submission" date="2022-06" db="EMBL/GenBank/DDBJ databases">
        <title>Draft genome sequences of Leminorella grimontii str. JCM5902.</title>
        <authorList>
            <person name="Wakabayashi Y."/>
            <person name="Kojima K."/>
        </authorList>
    </citation>
    <scope>NUCLEOTIDE SEQUENCE</scope>
    <source>
        <strain evidence="11">JCM 5902</strain>
    </source>
</reference>
<dbReference type="Pfam" id="PF03748">
    <property type="entry name" value="FliL"/>
    <property type="match status" value="1"/>
</dbReference>
<comment type="caution">
    <text evidence="11">The sequence shown here is derived from an EMBL/GenBank/DDBJ whole genome shotgun (WGS) entry which is preliminary data.</text>
</comment>
<keyword evidence="4" id="KW-1003">Cell membrane</keyword>
<evidence type="ECO:0000256" key="4">
    <source>
        <dbReference type="ARBA" id="ARBA00022475"/>
    </source>
</evidence>
<evidence type="ECO:0000256" key="9">
    <source>
        <dbReference type="ARBA" id="ARBA00023136"/>
    </source>
</evidence>
<dbReference type="Proteomes" id="UP001058124">
    <property type="component" value="Unassembled WGS sequence"/>
</dbReference>
<comment type="subcellular location">
    <subcellularLocation>
        <location evidence="10">Cell inner membrane</location>
    </subcellularLocation>
    <subcellularLocation>
        <location evidence="2">Cell membrane</location>
        <topology evidence="2">Single-pass membrane protein</topology>
    </subcellularLocation>
</comment>
<dbReference type="GO" id="GO:0009425">
    <property type="term" value="C:bacterial-type flagellum basal body"/>
    <property type="evidence" value="ECO:0007669"/>
    <property type="project" value="InterPro"/>
</dbReference>
<dbReference type="InterPro" id="IPR005503">
    <property type="entry name" value="FliL"/>
</dbReference>
<dbReference type="GO" id="GO:0006935">
    <property type="term" value="P:chemotaxis"/>
    <property type="evidence" value="ECO:0007669"/>
    <property type="project" value="UniProtKB-KW"/>
</dbReference>
<keyword evidence="6" id="KW-0812">Transmembrane</keyword>
<keyword evidence="8" id="KW-1133">Transmembrane helix</keyword>
<evidence type="ECO:0000256" key="6">
    <source>
        <dbReference type="ARBA" id="ARBA00022692"/>
    </source>
</evidence>
<gene>
    <name evidence="11" type="primary">lafF</name>
    <name evidence="11" type="ORF">SOASR030_18420</name>
</gene>
<evidence type="ECO:0000313" key="11">
    <source>
        <dbReference type="EMBL" id="GKX55730.1"/>
    </source>
</evidence>
<organism evidence="11 12">
    <name type="scientific">Leminorella grimontii</name>
    <dbReference type="NCBI Taxonomy" id="82981"/>
    <lineage>
        <taxon>Bacteria</taxon>
        <taxon>Pseudomonadati</taxon>
        <taxon>Pseudomonadota</taxon>
        <taxon>Gammaproteobacteria</taxon>
        <taxon>Enterobacterales</taxon>
        <taxon>Budviciaceae</taxon>
        <taxon>Leminorella</taxon>
    </lineage>
</organism>
<evidence type="ECO:0000256" key="3">
    <source>
        <dbReference type="ARBA" id="ARBA00008281"/>
    </source>
</evidence>
<protein>
    <recommendedName>
        <fullName evidence="10">Flagellar protein FliL</fullName>
    </recommendedName>
</protein>
<keyword evidence="7 10" id="KW-0283">Flagellar rotation</keyword>
<evidence type="ECO:0000256" key="2">
    <source>
        <dbReference type="ARBA" id="ARBA00004162"/>
    </source>
</evidence>
<keyword evidence="11" id="KW-0969">Cilium</keyword>
<keyword evidence="11" id="KW-0966">Cell projection</keyword>
<evidence type="ECO:0000313" key="12">
    <source>
        <dbReference type="Proteomes" id="UP001058124"/>
    </source>
</evidence>
<proteinExistence type="inferred from homology"/>
<keyword evidence="9 10" id="KW-0472">Membrane</keyword>
<dbReference type="RefSeq" id="WP_027273688.1">
    <property type="nucleotide sequence ID" value="NZ_BRLH01000003.1"/>
</dbReference>
<comment type="similarity">
    <text evidence="3 10">Belongs to the FliL family.</text>
</comment>
<keyword evidence="10" id="KW-0997">Cell inner membrane</keyword>
<evidence type="ECO:0000256" key="10">
    <source>
        <dbReference type="RuleBase" id="RU364125"/>
    </source>
</evidence>
<comment type="function">
    <text evidence="1 10">Controls the rotational direction of flagella during chemotaxis.</text>
</comment>
<evidence type="ECO:0000256" key="8">
    <source>
        <dbReference type="ARBA" id="ARBA00022989"/>
    </source>
</evidence>
<evidence type="ECO:0000256" key="5">
    <source>
        <dbReference type="ARBA" id="ARBA00022500"/>
    </source>
</evidence>
<keyword evidence="5 10" id="KW-0145">Chemotaxis</keyword>
<name>A0AAV5N2F8_9GAMM</name>
<evidence type="ECO:0000256" key="1">
    <source>
        <dbReference type="ARBA" id="ARBA00002254"/>
    </source>
</evidence>
<sequence>MKKILLIGLFSALLAAVVGGGAAFGVMHYMQKSMPVSGAKAEPEKAKSKGEERTNMFVSLPEAIITLQDSANDDRYIVLELVMVTDAKPGADRIKADEPLYQSIVVNTLMDMSYEQVRSLKISEIRTLLMSALDKELKAREITVPYSDVLVKKVVFQ</sequence>
<keyword evidence="11" id="KW-0282">Flagellum</keyword>
<dbReference type="EMBL" id="BRLH01000003">
    <property type="protein sequence ID" value="GKX55730.1"/>
    <property type="molecule type" value="Genomic_DNA"/>
</dbReference>
<evidence type="ECO:0000256" key="7">
    <source>
        <dbReference type="ARBA" id="ARBA00022779"/>
    </source>
</evidence>
<dbReference type="GO" id="GO:0071973">
    <property type="term" value="P:bacterial-type flagellum-dependent cell motility"/>
    <property type="evidence" value="ECO:0007669"/>
    <property type="project" value="InterPro"/>
</dbReference>
<keyword evidence="12" id="KW-1185">Reference proteome</keyword>
<dbReference type="GO" id="GO:0005886">
    <property type="term" value="C:plasma membrane"/>
    <property type="evidence" value="ECO:0007669"/>
    <property type="project" value="UniProtKB-SubCell"/>
</dbReference>
<dbReference type="AlphaFoldDB" id="A0AAV5N2F8"/>
<accession>A0AAV5N2F8</accession>